<feature type="signal peptide" evidence="7">
    <location>
        <begin position="1"/>
        <end position="20"/>
    </location>
</feature>
<evidence type="ECO:0000256" key="2">
    <source>
        <dbReference type="ARBA" id="ARBA00022670"/>
    </source>
</evidence>
<dbReference type="GO" id="GO:0006508">
    <property type="term" value="P:proteolysis"/>
    <property type="evidence" value="ECO:0007669"/>
    <property type="project" value="UniProtKB-KW"/>
</dbReference>
<keyword evidence="2" id="KW-0645">Protease</keyword>
<dbReference type="PANTHER" id="PTHR12411">
    <property type="entry name" value="CYSTEINE PROTEASE FAMILY C1-RELATED"/>
    <property type="match status" value="1"/>
</dbReference>
<dbReference type="Pfam" id="PF08246">
    <property type="entry name" value="Inhibitor_I29"/>
    <property type="match status" value="1"/>
</dbReference>
<evidence type="ECO:0000256" key="4">
    <source>
        <dbReference type="ARBA" id="ARBA00022801"/>
    </source>
</evidence>
<keyword evidence="6" id="KW-1015">Disulfide bond</keyword>
<name>A0A6J0LLX6_RAPSA</name>
<dbReference type="FunFam" id="3.90.70.10:FF:000067">
    <property type="entry name" value="Senescence-specific cysteine protease"/>
    <property type="match status" value="1"/>
</dbReference>
<dbReference type="InterPro" id="IPR000668">
    <property type="entry name" value="Peptidase_C1A_C"/>
</dbReference>
<dbReference type="OrthoDB" id="10253408at2759"/>
<dbReference type="SMART" id="SM00645">
    <property type="entry name" value="Pept_C1"/>
    <property type="match status" value="1"/>
</dbReference>
<organism evidence="10 11">
    <name type="scientific">Raphanus sativus</name>
    <name type="common">Radish</name>
    <name type="synonym">Raphanus raphanistrum var. sativus</name>
    <dbReference type="NCBI Taxonomy" id="3726"/>
    <lineage>
        <taxon>Eukaryota</taxon>
        <taxon>Viridiplantae</taxon>
        <taxon>Streptophyta</taxon>
        <taxon>Embryophyta</taxon>
        <taxon>Tracheophyta</taxon>
        <taxon>Spermatophyta</taxon>
        <taxon>Magnoliopsida</taxon>
        <taxon>eudicotyledons</taxon>
        <taxon>Gunneridae</taxon>
        <taxon>Pentapetalae</taxon>
        <taxon>rosids</taxon>
        <taxon>malvids</taxon>
        <taxon>Brassicales</taxon>
        <taxon>Brassicaceae</taxon>
        <taxon>Brassiceae</taxon>
        <taxon>Raphanus</taxon>
    </lineage>
</organism>
<protein>
    <submittedName>
        <fullName evidence="11">KDEL-tailed cysteine endopeptidase CEP2-like</fullName>
    </submittedName>
</protein>
<dbReference type="InterPro" id="IPR013128">
    <property type="entry name" value="Peptidase_C1A"/>
</dbReference>
<dbReference type="Pfam" id="PF00112">
    <property type="entry name" value="Peptidase_C1"/>
    <property type="match status" value="1"/>
</dbReference>
<dbReference type="PROSITE" id="PS00139">
    <property type="entry name" value="THIOL_PROTEASE_CYS"/>
    <property type="match status" value="1"/>
</dbReference>
<evidence type="ECO:0000259" key="8">
    <source>
        <dbReference type="SMART" id="SM00645"/>
    </source>
</evidence>
<dbReference type="AlphaFoldDB" id="A0A6J0LLX6"/>
<keyword evidence="3 7" id="KW-0732">Signal</keyword>
<dbReference type="RefSeq" id="XP_018460769.1">
    <property type="nucleotide sequence ID" value="XM_018605267.2"/>
</dbReference>
<dbReference type="InterPro" id="IPR013201">
    <property type="entry name" value="Prot_inhib_I29"/>
</dbReference>
<dbReference type="Gene3D" id="3.90.70.10">
    <property type="entry name" value="Cysteine proteinases"/>
    <property type="match status" value="1"/>
</dbReference>
<evidence type="ECO:0000313" key="11">
    <source>
        <dbReference type="RefSeq" id="XP_018460769.1"/>
    </source>
</evidence>
<dbReference type="PROSITE" id="PS00639">
    <property type="entry name" value="THIOL_PROTEASE_HIS"/>
    <property type="match status" value="1"/>
</dbReference>
<dbReference type="SUPFAM" id="SSF54001">
    <property type="entry name" value="Cysteine proteinases"/>
    <property type="match status" value="1"/>
</dbReference>
<dbReference type="GeneID" id="108831751"/>
<dbReference type="InterPro" id="IPR000169">
    <property type="entry name" value="Pept_cys_AS"/>
</dbReference>
<reference evidence="10" key="1">
    <citation type="journal article" date="2019" name="Database">
        <title>The radish genome database (RadishGD): an integrated information resource for radish genomics.</title>
        <authorList>
            <person name="Yu H.J."/>
            <person name="Baek S."/>
            <person name="Lee Y.J."/>
            <person name="Cho A."/>
            <person name="Mun J.H."/>
        </authorList>
    </citation>
    <scope>NUCLEOTIDE SEQUENCE [LARGE SCALE GENOMIC DNA]</scope>
    <source>
        <strain evidence="10">cv. WK10039</strain>
    </source>
</reference>
<evidence type="ECO:0000256" key="6">
    <source>
        <dbReference type="ARBA" id="ARBA00023157"/>
    </source>
</evidence>
<dbReference type="InterPro" id="IPR039417">
    <property type="entry name" value="Peptidase_C1A_papain-like"/>
</dbReference>
<accession>A0A6J0LLX6</accession>
<keyword evidence="10" id="KW-1185">Reference proteome</keyword>
<evidence type="ECO:0000259" key="9">
    <source>
        <dbReference type="SMART" id="SM00848"/>
    </source>
</evidence>
<reference evidence="11" key="2">
    <citation type="submission" date="2025-08" db="UniProtKB">
        <authorList>
            <consortium name="RefSeq"/>
        </authorList>
    </citation>
    <scope>IDENTIFICATION</scope>
    <source>
        <tissue evidence="11">Leaf</tissue>
    </source>
</reference>
<keyword evidence="5" id="KW-0788">Thiol protease</keyword>
<dbReference type="GO" id="GO:0008234">
    <property type="term" value="F:cysteine-type peptidase activity"/>
    <property type="evidence" value="ECO:0007669"/>
    <property type="project" value="UniProtKB-KW"/>
</dbReference>
<evidence type="ECO:0000256" key="7">
    <source>
        <dbReference type="SAM" id="SignalP"/>
    </source>
</evidence>
<evidence type="ECO:0000256" key="3">
    <source>
        <dbReference type="ARBA" id="ARBA00022729"/>
    </source>
</evidence>
<comment type="similarity">
    <text evidence="1">Belongs to the peptidase C1 family.</text>
</comment>
<evidence type="ECO:0000313" key="10">
    <source>
        <dbReference type="Proteomes" id="UP000504610"/>
    </source>
</evidence>
<dbReference type="SMART" id="SM00848">
    <property type="entry name" value="Inhibitor_I29"/>
    <property type="match status" value="1"/>
</dbReference>
<sequence>MIKHLLTFLFLLFLLQSVCGFEYEEKELESEESLLKLYNRWRSHHHLSLNVTNQGLNRYKVFKRNAKYIQKINKMKLSYSLKLNQFAHLTPSEFVDMHSCISETKTMITNATDYQLTDVKPPESVDWRKQGAVTEVKNQGRCGSCWAFSTAAAVEGINFLRTKSLVSLSAQELLDCSSDLNTCVRGNRPLAFDYIKKKGITTETHYPYKAIKGLCDPLKKNGPRVTIDSYTVVPANNELALQIAVARQPVSIGIDSSSPQFIFYSKGIVTGKCGTVLSHAMAAIGYGIDKDGTKYWLVKNSYGPEWGEDGYVRIERDILEKEGRCGITKLAIYPNRTPVR</sequence>
<dbReference type="PRINTS" id="PR00705">
    <property type="entry name" value="PAPAIN"/>
</dbReference>
<dbReference type="Proteomes" id="UP000504610">
    <property type="component" value="Chromosome 9"/>
</dbReference>
<dbReference type="InterPro" id="IPR038765">
    <property type="entry name" value="Papain-like_cys_pep_sf"/>
</dbReference>
<dbReference type="InterPro" id="IPR025660">
    <property type="entry name" value="Pept_his_AS"/>
</dbReference>
<dbReference type="CDD" id="cd02248">
    <property type="entry name" value="Peptidase_C1A"/>
    <property type="match status" value="1"/>
</dbReference>
<proteinExistence type="inferred from homology"/>
<keyword evidence="4" id="KW-0378">Hydrolase</keyword>
<evidence type="ECO:0000256" key="1">
    <source>
        <dbReference type="ARBA" id="ARBA00008455"/>
    </source>
</evidence>
<gene>
    <name evidence="11" type="primary">LOC108831751</name>
</gene>
<dbReference type="KEGG" id="rsz:108831751"/>
<evidence type="ECO:0000256" key="5">
    <source>
        <dbReference type="ARBA" id="ARBA00022807"/>
    </source>
</evidence>
<feature type="domain" description="Peptidase C1A papain C-terminal" evidence="8">
    <location>
        <begin position="121"/>
        <end position="335"/>
    </location>
</feature>
<feature type="chain" id="PRO_5026968131" evidence="7">
    <location>
        <begin position="21"/>
        <end position="340"/>
    </location>
</feature>
<feature type="domain" description="Cathepsin propeptide inhibitor" evidence="9">
    <location>
        <begin position="38"/>
        <end position="94"/>
    </location>
</feature>